<dbReference type="EMBL" id="FNPK01000011">
    <property type="protein sequence ID" value="SDY47822.1"/>
    <property type="molecule type" value="Genomic_DNA"/>
</dbReference>
<dbReference type="AlphaFoldDB" id="A0A1H3K6I4"/>
<proteinExistence type="predicted"/>
<feature type="chain" id="PRO_5011433447" evidence="1">
    <location>
        <begin position="24"/>
        <end position="120"/>
    </location>
</feature>
<evidence type="ECO:0000313" key="3">
    <source>
        <dbReference type="Proteomes" id="UP000199035"/>
    </source>
</evidence>
<keyword evidence="3" id="KW-1185">Reference proteome</keyword>
<sequence>MVKKSLCWILVAGLVIGSMSVFAINQDYSLTQKMLKPVLEQSCKSELNDSKIWQSAAFFMSAERQTGLQKQICACVSDHALNNISAKDLALASVSESAKNSLIKQAVLNSVKGCAQEALN</sequence>
<dbReference type="STRING" id="595670.SAMN05421643_11183"/>
<protein>
    <submittedName>
        <fullName evidence="2">Uncharacterized protein</fullName>
    </submittedName>
</protein>
<dbReference type="RefSeq" id="WP_092690362.1">
    <property type="nucleotide sequence ID" value="NZ_FNPK01000011.1"/>
</dbReference>
<gene>
    <name evidence="2" type="ORF">SAMN05421643_11183</name>
</gene>
<evidence type="ECO:0000256" key="1">
    <source>
        <dbReference type="SAM" id="SignalP"/>
    </source>
</evidence>
<accession>A0A1H3K6I4</accession>
<reference evidence="3" key="1">
    <citation type="submission" date="2016-10" db="EMBL/GenBank/DDBJ databases">
        <authorList>
            <person name="Varghese N."/>
            <person name="Submissions S."/>
        </authorList>
    </citation>
    <scope>NUCLEOTIDE SEQUENCE [LARGE SCALE GENOMIC DNA]</scope>
    <source>
        <strain evidence="3">ANC 5109</strain>
    </source>
</reference>
<feature type="signal peptide" evidence="1">
    <location>
        <begin position="1"/>
        <end position="23"/>
    </location>
</feature>
<name>A0A1H3K6I4_9GAMM</name>
<organism evidence="2 3">
    <name type="scientific">Acinetobacter kyonggiensis</name>
    <dbReference type="NCBI Taxonomy" id="595670"/>
    <lineage>
        <taxon>Bacteria</taxon>
        <taxon>Pseudomonadati</taxon>
        <taxon>Pseudomonadota</taxon>
        <taxon>Gammaproteobacteria</taxon>
        <taxon>Moraxellales</taxon>
        <taxon>Moraxellaceae</taxon>
        <taxon>Acinetobacter</taxon>
    </lineage>
</organism>
<keyword evidence="1" id="KW-0732">Signal</keyword>
<evidence type="ECO:0000313" key="2">
    <source>
        <dbReference type="EMBL" id="SDY47822.1"/>
    </source>
</evidence>
<dbReference type="Proteomes" id="UP000199035">
    <property type="component" value="Unassembled WGS sequence"/>
</dbReference>